<dbReference type="InterPro" id="IPR008220">
    <property type="entry name" value="HAT_MetX-like"/>
</dbReference>
<evidence type="ECO:0000313" key="4">
    <source>
        <dbReference type="Proteomes" id="UP001187682"/>
    </source>
</evidence>
<name>A0AAE8MUG3_9PEZI</name>
<reference evidence="3" key="1">
    <citation type="submission" date="2018-03" db="EMBL/GenBank/DDBJ databases">
        <authorList>
            <person name="Guldener U."/>
        </authorList>
    </citation>
    <scope>NUCLEOTIDE SEQUENCE</scope>
</reference>
<dbReference type="Pfam" id="PF00561">
    <property type="entry name" value="Abhydrolase_1"/>
    <property type="match status" value="1"/>
</dbReference>
<dbReference type="Gene3D" id="3.40.50.1820">
    <property type="entry name" value="alpha/beta hydrolase"/>
    <property type="match status" value="1"/>
</dbReference>
<organism evidence="3 4">
    <name type="scientific">Cephalotrichum gorgonifer</name>
    <dbReference type="NCBI Taxonomy" id="2041049"/>
    <lineage>
        <taxon>Eukaryota</taxon>
        <taxon>Fungi</taxon>
        <taxon>Dikarya</taxon>
        <taxon>Ascomycota</taxon>
        <taxon>Pezizomycotina</taxon>
        <taxon>Sordariomycetes</taxon>
        <taxon>Hypocreomycetidae</taxon>
        <taxon>Microascales</taxon>
        <taxon>Microascaceae</taxon>
        <taxon>Cephalotrichum</taxon>
    </lineage>
</organism>
<dbReference type="AlphaFoldDB" id="A0AAE8MUG3"/>
<sequence length="200" mass="22108">MSEPTSQHHRADGLTQHYKIDNFTFKDGTGPTSIQLAYLDINPISEKVALVLTCFRGRLPSTTTFRDGALKGHRVIVVALFGNGESSSPSNMAEFPPSLNYEDCVHAQHQLISSHLEIQSIDVVVGFSMGGQCSYYWTLMYPKIVRNAVVICSSARTSRHNYQFLEGPKAALENSSDYRKGERNGTSTKPFSGLRAFGNN</sequence>
<evidence type="ECO:0000259" key="2">
    <source>
        <dbReference type="Pfam" id="PF00561"/>
    </source>
</evidence>
<comment type="similarity">
    <text evidence="1">Belongs to the AB hydrolase superfamily. MetX family.</text>
</comment>
<dbReference type="GO" id="GO:0016747">
    <property type="term" value="F:acyltransferase activity, transferring groups other than amino-acyl groups"/>
    <property type="evidence" value="ECO:0007669"/>
    <property type="project" value="InterPro"/>
</dbReference>
<evidence type="ECO:0000256" key="1">
    <source>
        <dbReference type="ARBA" id="ARBA00006886"/>
    </source>
</evidence>
<comment type="caution">
    <text evidence="3">The sequence shown here is derived from an EMBL/GenBank/DDBJ whole genome shotgun (WGS) entry which is preliminary data.</text>
</comment>
<dbReference type="SUPFAM" id="SSF53474">
    <property type="entry name" value="alpha/beta-Hydrolases"/>
    <property type="match status" value="1"/>
</dbReference>
<dbReference type="InterPro" id="IPR029058">
    <property type="entry name" value="AB_hydrolase_fold"/>
</dbReference>
<feature type="domain" description="AB hydrolase-1" evidence="2">
    <location>
        <begin position="71"/>
        <end position="166"/>
    </location>
</feature>
<dbReference type="PANTHER" id="PTHR32268:SF15">
    <property type="entry name" value="HOMOSERINE ACETYLTRANSFERASE FAMILY PROTEIN (AFU_ORTHOLOGUE AFUA_1G15350)"/>
    <property type="match status" value="1"/>
</dbReference>
<gene>
    <name evidence="3" type="ORF">DNG_03217</name>
</gene>
<dbReference type="EMBL" id="ONZQ02000003">
    <property type="protein sequence ID" value="SPO00372.1"/>
    <property type="molecule type" value="Genomic_DNA"/>
</dbReference>
<keyword evidence="4" id="KW-1185">Reference proteome</keyword>
<protein>
    <recommendedName>
        <fullName evidence="2">AB hydrolase-1 domain-containing protein</fullName>
    </recommendedName>
</protein>
<dbReference type="InterPro" id="IPR000073">
    <property type="entry name" value="AB_hydrolase_1"/>
</dbReference>
<dbReference type="PANTHER" id="PTHR32268">
    <property type="entry name" value="HOMOSERINE O-ACETYLTRANSFERASE"/>
    <property type="match status" value="1"/>
</dbReference>
<proteinExistence type="inferred from homology"/>
<evidence type="ECO:0000313" key="3">
    <source>
        <dbReference type="EMBL" id="SPO00372.1"/>
    </source>
</evidence>
<dbReference type="Proteomes" id="UP001187682">
    <property type="component" value="Unassembled WGS sequence"/>
</dbReference>
<accession>A0AAE8MUG3</accession>